<dbReference type="RefSeq" id="WP_013461326.1">
    <property type="nucleotide sequence ID" value="NC_014762.1"/>
</dbReference>
<keyword evidence="1" id="KW-0472">Membrane</keyword>
<reference evidence="2 3" key="1">
    <citation type="journal article" date="2012" name="Stand. Genomic Sci.">
        <title>Complete genome sequence of the sulfur compounds oxidizing chemolithoautotroph Sulfuricurvum kujiense type strain (YK-1(T)).</title>
        <authorList>
            <person name="Han C."/>
            <person name="Kotsyurbenko O."/>
            <person name="Chertkov O."/>
            <person name="Held B."/>
            <person name="Lapidus A."/>
            <person name="Nolan M."/>
            <person name="Lucas S."/>
            <person name="Hammon N."/>
            <person name="Deshpande S."/>
            <person name="Cheng J.F."/>
            <person name="Tapia R."/>
            <person name="Goodwin L.A."/>
            <person name="Pitluck S."/>
            <person name="Liolios K."/>
            <person name="Pagani I."/>
            <person name="Ivanova N."/>
            <person name="Mavromatis K."/>
            <person name="Mikhailova N."/>
            <person name="Pati A."/>
            <person name="Chen A."/>
            <person name="Palaniappan K."/>
            <person name="Land M."/>
            <person name="Hauser L."/>
            <person name="Chang Y.J."/>
            <person name="Jeffries C.D."/>
            <person name="Brambilla E.M."/>
            <person name="Rohde M."/>
            <person name="Spring S."/>
            <person name="Sikorski J."/>
            <person name="Goker M."/>
            <person name="Woyke T."/>
            <person name="Bristow J."/>
            <person name="Eisen J.A."/>
            <person name="Markowitz V."/>
            <person name="Hugenholtz P."/>
            <person name="Kyrpides N.C."/>
            <person name="Klenk H.P."/>
            <person name="Detter J.C."/>
        </authorList>
    </citation>
    <scope>NUCLEOTIDE SEQUENCE [LARGE SCALE GENOMIC DNA]</scope>
    <source>
        <strain evidence="3">ATCC BAA-921 / DSM 16994 / JCM 11577 / YK-1</strain>
    </source>
</reference>
<name>E4TYW9_SULKY</name>
<keyword evidence="1" id="KW-0812">Transmembrane</keyword>
<dbReference type="STRING" id="709032.Sulku_2470"/>
<dbReference type="KEGG" id="sku:Sulku_2470"/>
<feature type="transmembrane region" description="Helical" evidence="1">
    <location>
        <begin position="244"/>
        <end position="261"/>
    </location>
</feature>
<dbReference type="Proteomes" id="UP000008721">
    <property type="component" value="Chromosome"/>
</dbReference>
<evidence type="ECO:0008006" key="4">
    <source>
        <dbReference type="Google" id="ProtNLM"/>
    </source>
</evidence>
<gene>
    <name evidence="2" type="ordered locus">Sulku_2470</name>
</gene>
<evidence type="ECO:0000313" key="2">
    <source>
        <dbReference type="EMBL" id="ADR35129.1"/>
    </source>
</evidence>
<evidence type="ECO:0000313" key="3">
    <source>
        <dbReference type="Proteomes" id="UP000008721"/>
    </source>
</evidence>
<dbReference type="AlphaFoldDB" id="E4TYW9"/>
<keyword evidence="3" id="KW-1185">Reference proteome</keyword>
<protein>
    <recommendedName>
        <fullName evidence="4">Nickel transport complex, NikM subunit, transmembrane</fullName>
    </recommendedName>
</protein>
<sequence length="272" mass="29629">MKKAVLTLIAAATLWGYGDGAVYWAPHGCDEGKAAASKHGGHGKGESAMFALMNRDGNASAQLILPDLSAKPLSFKRNTVMLPKPPMGGYYAVVAEGNGTNTVFSAVRYLSLQGRPSKISPTKLTALSKSVLEIVPDPLHREHDRYTASKSYRFVLRFHDQVLANTAVSLQTHNTPAQTVTTDGAGKFTITLPDDFKNVRIGRSENKPSEFLLTAQYREGETLYQSSLSMPYSLNPNDYWQSQSYGAGAIFIGFLGGIFLYRRSKTKGAKRG</sequence>
<evidence type="ECO:0000256" key="1">
    <source>
        <dbReference type="SAM" id="Phobius"/>
    </source>
</evidence>
<proteinExistence type="predicted"/>
<dbReference type="EMBL" id="CP002355">
    <property type="protein sequence ID" value="ADR35129.1"/>
    <property type="molecule type" value="Genomic_DNA"/>
</dbReference>
<dbReference type="HOGENOM" id="CLU_1045204_0_0_7"/>
<organism evidence="2 3">
    <name type="scientific">Sulfuricurvum kujiense (strain ATCC BAA-921 / DSM 16994 / JCM 11577 / YK-1)</name>
    <dbReference type="NCBI Taxonomy" id="709032"/>
    <lineage>
        <taxon>Bacteria</taxon>
        <taxon>Pseudomonadati</taxon>
        <taxon>Campylobacterota</taxon>
        <taxon>Epsilonproteobacteria</taxon>
        <taxon>Campylobacterales</taxon>
        <taxon>Sulfurimonadaceae</taxon>
        <taxon>Sulfuricurvum</taxon>
    </lineage>
</organism>
<dbReference type="OrthoDB" id="8557099at2"/>
<keyword evidence="1" id="KW-1133">Transmembrane helix</keyword>
<accession>E4TYW9</accession>